<dbReference type="InterPro" id="IPR003146">
    <property type="entry name" value="M14A_act_pep"/>
</dbReference>
<evidence type="ECO:0000256" key="8">
    <source>
        <dbReference type="ARBA" id="ARBA00022833"/>
    </source>
</evidence>
<evidence type="ECO:0000259" key="12">
    <source>
        <dbReference type="PROSITE" id="PS52035"/>
    </source>
</evidence>
<dbReference type="SMART" id="SM00631">
    <property type="entry name" value="Zn_pept"/>
    <property type="match status" value="1"/>
</dbReference>
<dbReference type="AlphaFoldDB" id="A0A8D0GQ97"/>
<keyword evidence="4" id="KW-0645">Protease</keyword>
<evidence type="ECO:0000313" key="14">
    <source>
        <dbReference type="Proteomes" id="UP000694392"/>
    </source>
</evidence>
<dbReference type="GO" id="GO:0006508">
    <property type="term" value="P:proteolysis"/>
    <property type="evidence" value="ECO:0007669"/>
    <property type="project" value="UniProtKB-KW"/>
</dbReference>
<dbReference type="InterPro" id="IPR036990">
    <property type="entry name" value="M14A-like_propep"/>
</dbReference>
<dbReference type="Proteomes" id="UP000694392">
    <property type="component" value="Unplaced"/>
</dbReference>
<dbReference type="PANTHER" id="PTHR11705">
    <property type="entry name" value="PROTEASE FAMILY M14 CARBOXYPEPTIDASE A,B"/>
    <property type="match status" value="1"/>
</dbReference>
<dbReference type="SUPFAM" id="SSF54897">
    <property type="entry name" value="Protease propeptides/inhibitors"/>
    <property type="match status" value="1"/>
</dbReference>
<evidence type="ECO:0000256" key="5">
    <source>
        <dbReference type="ARBA" id="ARBA00022723"/>
    </source>
</evidence>
<evidence type="ECO:0000256" key="10">
    <source>
        <dbReference type="ARBA" id="ARBA00023157"/>
    </source>
</evidence>
<dbReference type="PRINTS" id="PR00765">
    <property type="entry name" value="CRBOXYPTASEA"/>
</dbReference>
<keyword evidence="9" id="KW-0482">Metalloprotease</keyword>
<reference evidence="13" key="1">
    <citation type="submission" date="2025-08" db="UniProtKB">
        <authorList>
            <consortium name="Ensembl"/>
        </authorList>
    </citation>
    <scope>IDENTIFICATION</scope>
</reference>
<keyword evidence="6" id="KW-0732">Signal</keyword>
<feature type="domain" description="Peptidase M14" evidence="12">
    <location>
        <begin position="84"/>
        <end position="359"/>
    </location>
</feature>
<dbReference type="GO" id="GO:0004181">
    <property type="term" value="F:metallocarboxypeptidase activity"/>
    <property type="evidence" value="ECO:0007669"/>
    <property type="project" value="InterPro"/>
</dbReference>
<comment type="similarity">
    <text evidence="2 11">Belongs to the peptidase M14 family.</text>
</comment>
<dbReference type="GO" id="GO:0005615">
    <property type="term" value="C:extracellular space"/>
    <property type="evidence" value="ECO:0007669"/>
    <property type="project" value="TreeGrafter"/>
</dbReference>
<evidence type="ECO:0000256" key="4">
    <source>
        <dbReference type="ARBA" id="ARBA00022670"/>
    </source>
</evidence>
<comment type="cofactor">
    <cofactor evidence="1">
        <name>Zn(2+)</name>
        <dbReference type="ChEBI" id="CHEBI:29105"/>
    </cofactor>
</comment>
<dbReference type="PROSITE" id="PS00132">
    <property type="entry name" value="CARBOXYPEPT_ZN_1"/>
    <property type="match status" value="1"/>
</dbReference>
<dbReference type="Gene3D" id="3.40.630.10">
    <property type="entry name" value="Zn peptidases"/>
    <property type="match status" value="1"/>
</dbReference>
<dbReference type="InterPro" id="IPR057247">
    <property type="entry name" value="CARBOXYPEPT_ZN_2"/>
</dbReference>
<dbReference type="Pfam" id="PF00246">
    <property type="entry name" value="Peptidase_M14"/>
    <property type="match status" value="1"/>
</dbReference>
<dbReference type="GeneTree" id="ENSGT00940000161551"/>
<dbReference type="PROSITE" id="PS00133">
    <property type="entry name" value="CARBOXYPEPT_ZN_2"/>
    <property type="match status" value="1"/>
</dbReference>
<accession>A0A8D0GQ97</accession>
<dbReference type="PANTHER" id="PTHR11705:SF65">
    <property type="entry name" value="MAST CELL CARBOXYPEPTIDASE A"/>
    <property type="match status" value="1"/>
</dbReference>
<dbReference type="Pfam" id="PF02244">
    <property type="entry name" value="Propep_M14"/>
    <property type="match status" value="1"/>
</dbReference>
<evidence type="ECO:0000256" key="9">
    <source>
        <dbReference type="ARBA" id="ARBA00023049"/>
    </source>
</evidence>
<keyword evidence="3" id="KW-0121">Carboxypeptidase</keyword>
<proteinExistence type="inferred from homology"/>
<sequence>GFLNFIKSLAHSMQLDFWHPDSAHHVVAEVDVDFQVKADQSRNVQSLLEQNQIHYEILFHNLQEEIEKQFDGARHFSSKHSYKKYNDWDKINAWTARMAKNHPKLVSRIQIGRTFEQRPMLLLKSGKKKIIFMDCGIHAREWISPAFCQWFVKQATKTYGKDEVMTKLLDNLNFYILPVYNIDGYVWAWTENRLWRKNRSNNSNTDCIGTDLNRNFKSFKTSPHSSEEETKVVATFIREHLSSIKAYLTIHAYSQMILFPYGYTFKQASSHDKLNKVAKGAVDSLTSLYGTKYTYGPAATTILEDWAFSRDWAYDEGIKYTYTFELRDKGKHGFLLPESLIKPTCKETMVAVKYIANHVCLKHTF</sequence>
<evidence type="ECO:0000256" key="11">
    <source>
        <dbReference type="PROSITE-ProRule" id="PRU01379"/>
    </source>
</evidence>
<dbReference type="InterPro" id="IPR000834">
    <property type="entry name" value="Peptidase_M14"/>
</dbReference>
<dbReference type="PROSITE" id="PS52035">
    <property type="entry name" value="PEPTIDASE_M14"/>
    <property type="match status" value="1"/>
</dbReference>
<keyword evidence="10" id="KW-1015">Disulfide bond</keyword>
<feature type="active site" description="Proton donor/acceptor" evidence="11">
    <location>
        <position position="325"/>
    </location>
</feature>
<evidence type="ECO:0000256" key="6">
    <source>
        <dbReference type="ARBA" id="ARBA00022729"/>
    </source>
</evidence>
<evidence type="ECO:0000313" key="13">
    <source>
        <dbReference type="Ensembl" id="ENSSPUP00000010344.1"/>
    </source>
</evidence>
<dbReference type="Gene3D" id="3.30.70.340">
    <property type="entry name" value="Metallocarboxypeptidase-like"/>
    <property type="match status" value="1"/>
</dbReference>
<evidence type="ECO:0000256" key="7">
    <source>
        <dbReference type="ARBA" id="ARBA00022801"/>
    </source>
</evidence>
<reference evidence="13" key="2">
    <citation type="submission" date="2025-09" db="UniProtKB">
        <authorList>
            <consortium name="Ensembl"/>
        </authorList>
    </citation>
    <scope>IDENTIFICATION</scope>
</reference>
<organism evidence="13 14">
    <name type="scientific">Sphenodon punctatus</name>
    <name type="common">Tuatara</name>
    <name type="synonym">Hatteria punctata</name>
    <dbReference type="NCBI Taxonomy" id="8508"/>
    <lineage>
        <taxon>Eukaryota</taxon>
        <taxon>Metazoa</taxon>
        <taxon>Chordata</taxon>
        <taxon>Craniata</taxon>
        <taxon>Vertebrata</taxon>
        <taxon>Euteleostomi</taxon>
        <taxon>Lepidosauria</taxon>
        <taxon>Sphenodontia</taxon>
        <taxon>Sphenodontidae</taxon>
        <taxon>Sphenodon</taxon>
    </lineage>
</organism>
<name>A0A8D0GQ97_SPHPU</name>
<dbReference type="FunFam" id="3.40.630.10:FF:000001">
    <property type="entry name" value="Carboxypeptidase B"/>
    <property type="match status" value="1"/>
</dbReference>
<keyword evidence="7" id="KW-0378">Hydrolase</keyword>
<keyword evidence="14" id="KW-1185">Reference proteome</keyword>
<evidence type="ECO:0000256" key="3">
    <source>
        <dbReference type="ARBA" id="ARBA00022645"/>
    </source>
</evidence>
<dbReference type="Ensembl" id="ENSSPUT00000011036.1">
    <property type="protein sequence ID" value="ENSSPUP00000010344.1"/>
    <property type="gene ID" value="ENSSPUG00000007988.1"/>
</dbReference>
<dbReference type="GO" id="GO:0008270">
    <property type="term" value="F:zinc ion binding"/>
    <property type="evidence" value="ECO:0007669"/>
    <property type="project" value="InterPro"/>
</dbReference>
<keyword evidence="8" id="KW-0862">Zinc</keyword>
<protein>
    <recommendedName>
        <fullName evidence="12">Peptidase M14 domain-containing protein</fullName>
    </recommendedName>
</protein>
<evidence type="ECO:0000256" key="2">
    <source>
        <dbReference type="ARBA" id="ARBA00005988"/>
    </source>
</evidence>
<dbReference type="SUPFAM" id="SSF53187">
    <property type="entry name" value="Zn-dependent exopeptidases"/>
    <property type="match status" value="1"/>
</dbReference>
<keyword evidence="5" id="KW-0479">Metal-binding</keyword>
<dbReference type="OMA" id="NDEPCSE"/>
<dbReference type="FunFam" id="3.30.70.340:FF:000002">
    <property type="entry name" value="Carboxypeptidase A"/>
    <property type="match status" value="1"/>
</dbReference>
<dbReference type="InterPro" id="IPR057246">
    <property type="entry name" value="CARBOXYPEPT_ZN_1"/>
</dbReference>
<evidence type="ECO:0000256" key="1">
    <source>
        <dbReference type="ARBA" id="ARBA00001947"/>
    </source>
</evidence>